<dbReference type="PROSITE" id="PS51462">
    <property type="entry name" value="NUDIX"/>
    <property type="match status" value="1"/>
</dbReference>
<dbReference type="InterPro" id="IPR000086">
    <property type="entry name" value="NUDIX_hydrolase_dom"/>
</dbReference>
<proteinExistence type="inferred from homology"/>
<dbReference type="GO" id="GO:0016787">
    <property type="term" value="F:hydrolase activity"/>
    <property type="evidence" value="ECO:0007669"/>
    <property type="project" value="UniProtKB-KW"/>
</dbReference>
<comment type="cofactor">
    <cofactor evidence="2">
        <name>Mg(2+)</name>
        <dbReference type="ChEBI" id="CHEBI:18420"/>
    </cofactor>
</comment>
<comment type="caution">
    <text evidence="9">The sequence shown here is derived from an EMBL/GenBank/DDBJ whole genome shotgun (WGS) entry which is preliminary data.</text>
</comment>
<evidence type="ECO:0000256" key="6">
    <source>
        <dbReference type="ARBA" id="ARBA00032162"/>
    </source>
</evidence>
<reference evidence="9" key="2">
    <citation type="submission" date="2021-04" db="EMBL/GenBank/DDBJ databases">
        <authorList>
            <person name="Gilroy R."/>
        </authorList>
    </citation>
    <scope>NUCLEOTIDE SEQUENCE</scope>
    <source>
        <strain evidence="9">Gambia2-208</strain>
    </source>
</reference>
<evidence type="ECO:0000313" key="9">
    <source>
        <dbReference type="EMBL" id="HIY87158.1"/>
    </source>
</evidence>
<sequence length="187" mass="21772">MLKPNNQDRRWTILESEYFIRRPWLTARKDRVRLPNGVENEEYYVLEYPDWVNVIALTRDGRFLMERQYRHGLQLTCYEICAGVCEAGETPLESAQRELYEETGYGGGTWTPWMDISANTSTMTNLTHCFLATDVEPVSTQHLEATEDITIELLTVDEVRTLLTTNQIKQSLMAAPLWKYFAVNRLI</sequence>
<accession>A0A9D2CJP8</accession>
<gene>
    <name evidence="9" type="ORF">H9824_00415</name>
</gene>
<comment type="catalytic activity">
    <reaction evidence="1">
        <text>GDP-alpha-D-mannose + H2O = alpha-D-mannose 1-phosphate + GMP + 2 H(+)</text>
        <dbReference type="Rhea" id="RHEA:27978"/>
        <dbReference type="ChEBI" id="CHEBI:15377"/>
        <dbReference type="ChEBI" id="CHEBI:15378"/>
        <dbReference type="ChEBI" id="CHEBI:57527"/>
        <dbReference type="ChEBI" id="CHEBI:58115"/>
        <dbReference type="ChEBI" id="CHEBI:58409"/>
    </reaction>
</comment>
<dbReference type="EMBL" id="DXCV01000004">
    <property type="protein sequence ID" value="HIY87158.1"/>
    <property type="molecule type" value="Genomic_DNA"/>
</dbReference>
<evidence type="ECO:0000256" key="7">
    <source>
        <dbReference type="ARBA" id="ARBA00032272"/>
    </source>
</evidence>
<keyword evidence="5 9" id="KW-0378">Hydrolase</keyword>
<dbReference type="CDD" id="cd03424">
    <property type="entry name" value="NUDIX_ADPRase_Nudt5_UGPPase_Nudt14"/>
    <property type="match status" value="1"/>
</dbReference>
<evidence type="ECO:0000259" key="8">
    <source>
        <dbReference type="PROSITE" id="PS51462"/>
    </source>
</evidence>
<evidence type="ECO:0000313" key="10">
    <source>
        <dbReference type="Proteomes" id="UP000886851"/>
    </source>
</evidence>
<dbReference type="InterPro" id="IPR015797">
    <property type="entry name" value="NUDIX_hydrolase-like_dom_sf"/>
</dbReference>
<comment type="similarity">
    <text evidence="3">Belongs to the Nudix hydrolase family. NudK subfamily.</text>
</comment>
<dbReference type="Proteomes" id="UP000886851">
    <property type="component" value="Unassembled WGS sequence"/>
</dbReference>
<dbReference type="Pfam" id="PF00293">
    <property type="entry name" value="NUDIX"/>
    <property type="match status" value="1"/>
</dbReference>
<evidence type="ECO:0000256" key="2">
    <source>
        <dbReference type="ARBA" id="ARBA00001946"/>
    </source>
</evidence>
<dbReference type="GO" id="GO:0019693">
    <property type="term" value="P:ribose phosphate metabolic process"/>
    <property type="evidence" value="ECO:0007669"/>
    <property type="project" value="TreeGrafter"/>
</dbReference>
<feature type="domain" description="Nudix hydrolase" evidence="8">
    <location>
        <begin position="47"/>
        <end position="176"/>
    </location>
</feature>
<dbReference type="GO" id="GO:0006753">
    <property type="term" value="P:nucleoside phosphate metabolic process"/>
    <property type="evidence" value="ECO:0007669"/>
    <property type="project" value="TreeGrafter"/>
</dbReference>
<organism evidence="9 10">
    <name type="scientific">Candidatus Bacteroides pullicola</name>
    <dbReference type="NCBI Taxonomy" id="2838475"/>
    <lineage>
        <taxon>Bacteria</taxon>
        <taxon>Pseudomonadati</taxon>
        <taxon>Bacteroidota</taxon>
        <taxon>Bacteroidia</taxon>
        <taxon>Bacteroidales</taxon>
        <taxon>Bacteroidaceae</taxon>
        <taxon>Bacteroides</taxon>
    </lineage>
</organism>
<evidence type="ECO:0000256" key="4">
    <source>
        <dbReference type="ARBA" id="ARBA00016377"/>
    </source>
</evidence>
<dbReference type="AlphaFoldDB" id="A0A9D2CJP8"/>
<dbReference type="Gene3D" id="3.90.79.10">
    <property type="entry name" value="Nucleoside Triphosphate Pyrophosphohydrolase"/>
    <property type="match status" value="1"/>
</dbReference>
<name>A0A9D2CJP8_9BACE</name>
<evidence type="ECO:0000256" key="3">
    <source>
        <dbReference type="ARBA" id="ARBA00007275"/>
    </source>
</evidence>
<dbReference type="PANTHER" id="PTHR11839:SF18">
    <property type="entry name" value="NUDIX HYDROLASE DOMAIN-CONTAINING PROTEIN"/>
    <property type="match status" value="1"/>
</dbReference>
<dbReference type="SUPFAM" id="SSF55811">
    <property type="entry name" value="Nudix"/>
    <property type="match status" value="1"/>
</dbReference>
<reference evidence="9" key="1">
    <citation type="journal article" date="2021" name="PeerJ">
        <title>Extensive microbial diversity within the chicken gut microbiome revealed by metagenomics and culture.</title>
        <authorList>
            <person name="Gilroy R."/>
            <person name="Ravi A."/>
            <person name="Getino M."/>
            <person name="Pursley I."/>
            <person name="Horton D.L."/>
            <person name="Alikhan N.F."/>
            <person name="Baker D."/>
            <person name="Gharbi K."/>
            <person name="Hall N."/>
            <person name="Watson M."/>
            <person name="Adriaenssens E.M."/>
            <person name="Foster-Nyarko E."/>
            <person name="Jarju S."/>
            <person name="Secka A."/>
            <person name="Antonio M."/>
            <person name="Oren A."/>
            <person name="Chaudhuri R.R."/>
            <person name="La Ragione R."/>
            <person name="Hildebrand F."/>
            <person name="Pallen M.J."/>
        </authorList>
    </citation>
    <scope>NUCLEOTIDE SEQUENCE</scope>
    <source>
        <strain evidence="9">Gambia2-208</strain>
    </source>
</reference>
<evidence type="ECO:0000256" key="5">
    <source>
        <dbReference type="ARBA" id="ARBA00022801"/>
    </source>
</evidence>
<evidence type="ECO:0000256" key="1">
    <source>
        <dbReference type="ARBA" id="ARBA00000847"/>
    </source>
</evidence>
<dbReference type="PANTHER" id="PTHR11839">
    <property type="entry name" value="UDP/ADP-SUGAR PYROPHOSPHATASE"/>
    <property type="match status" value="1"/>
</dbReference>
<protein>
    <recommendedName>
        <fullName evidence="4">GDP-mannose pyrophosphatase</fullName>
    </recommendedName>
    <alternativeName>
        <fullName evidence="6">GDP-mannose hydrolase</fullName>
    </alternativeName>
    <alternativeName>
        <fullName evidence="7">GDPMK</fullName>
    </alternativeName>
</protein>